<evidence type="ECO:0000313" key="2">
    <source>
        <dbReference type="Proteomes" id="UP000035929"/>
    </source>
</evidence>
<name>A0A0J6VBN9_9HYPH</name>
<accession>A0A0J6VBN9</accession>
<dbReference type="PATRIC" id="fig|270351.6.peg.6772"/>
<dbReference type="Proteomes" id="UP000035929">
    <property type="component" value="Unassembled WGS sequence"/>
</dbReference>
<gene>
    <name evidence="1" type="ORF">VP06_09855</name>
</gene>
<dbReference type="EMBL" id="LABX01000069">
    <property type="protein sequence ID" value="KMO36446.1"/>
    <property type="molecule type" value="Genomic_DNA"/>
</dbReference>
<dbReference type="RefSeq" id="WP_048463589.1">
    <property type="nucleotide sequence ID" value="NZ_LABX01000069.1"/>
</dbReference>
<sequence length="91" mass="9697">MVEFGTAVELDGEQIVPTQVGDMSLQVPLSDVEELAMGVVGARIDDAIVPSPTRPGCFSISLNAVGLTRVVVTQEELGRIVQRCRVITNMA</sequence>
<proteinExistence type="predicted"/>
<dbReference type="AlphaFoldDB" id="A0A0J6VBN9"/>
<reference evidence="1 2" key="1">
    <citation type="submission" date="2015-03" db="EMBL/GenBank/DDBJ databases">
        <title>Genome sequencing of Methylobacterium aquaticum DSM16371 type strain.</title>
        <authorList>
            <person name="Chaudhry V."/>
            <person name="Patil P.B."/>
        </authorList>
    </citation>
    <scope>NUCLEOTIDE SEQUENCE [LARGE SCALE GENOMIC DNA]</scope>
    <source>
        <strain evidence="1 2">DSM 16371</strain>
    </source>
</reference>
<organism evidence="1 2">
    <name type="scientific">Methylobacterium aquaticum</name>
    <dbReference type="NCBI Taxonomy" id="270351"/>
    <lineage>
        <taxon>Bacteria</taxon>
        <taxon>Pseudomonadati</taxon>
        <taxon>Pseudomonadota</taxon>
        <taxon>Alphaproteobacteria</taxon>
        <taxon>Hyphomicrobiales</taxon>
        <taxon>Methylobacteriaceae</taxon>
        <taxon>Methylobacterium</taxon>
    </lineage>
</organism>
<protein>
    <submittedName>
        <fullName evidence="1">Uncharacterized protein</fullName>
    </submittedName>
</protein>
<comment type="caution">
    <text evidence="1">The sequence shown here is derived from an EMBL/GenBank/DDBJ whole genome shotgun (WGS) entry which is preliminary data.</text>
</comment>
<dbReference type="OrthoDB" id="9865976at2"/>
<evidence type="ECO:0000313" key="1">
    <source>
        <dbReference type="EMBL" id="KMO36446.1"/>
    </source>
</evidence>